<dbReference type="PROSITE" id="PS00217">
    <property type="entry name" value="SUGAR_TRANSPORT_2"/>
    <property type="match status" value="1"/>
</dbReference>
<comment type="subcellular location">
    <subcellularLocation>
        <location evidence="1">Membrane</location>
        <topology evidence="1">Multi-pass membrane protein</topology>
    </subcellularLocation>
</comment>
<evidence type="ECO:0000313" key="12">
    <source>
        <dbReference type="Proteomes" id="UP000285405"/>
    </source>
</evidence>
<evidence type="ECO:0000256" key="9">
    <source>
        <dbReference type="SAM" id="Phobius"/>
    </source>
</evidence>
<feature type="transmembrane region" description="Helical" evidence="9">
    <location>
        <begin position="31"/>
        <end position="60"/>
    </location>
</feature>
<dbReference type="Pfam" id="PF00083">
    <property type="entry name" value="Sugar_tr"/>
    <property type="match status" value="1"/>
</dbReference>
<comment type="similarity">
    <text evidence="2 8">Belongs to the major facilitator superfamily. Sugar transporter (TC 2.A.1.1) family.</text>
</comment>
<gene>
    <name evidence="11" type="ORF">GcC1_071014</name>
</gene>
<feature type="transmembrane region" description="Helical" evidence="9">
    <location>
        <begin position="75"/>
        <end position="95"/>
    </location>
</feature>
<proteinExistence type="inferred from homology"/>
<feature type="transmembrane region" description="Helical" evidence="9">
    <location>
        <begin position="347"/>
        <end position="368"/>
    </location>
</feature>
<organism evidence="11 12">
    <name type="scientific">Golovinomyces cichoracearum</name>
    <dbReference type="NCBI Taxonomy" id="62708"/>
    <lineage>
        <taxon>Eukaryota</taxon>
        <taxon>Fungi</taxon>
        <taxon>Dikarya</taxon>
        <taxon>Ascomycota</taxon>
        <taxon>Pezizomycotina</taxon>
        <taxon>Leotiomycetes</taxon>
        <taxon>Erysiphales</taxon>
        <taxon>Erysiphaceae</taxon>
        <taxon>Golovinomyces</taxon>
    </lineage>
</organism>
<feature type="domain" description="Major facilitator superfamily (MFS) profile" evidence="10">
    <location>
        <begin position="35"/>
        <end position="478"/>
    </location>
</feature>
<dbReference type="InterPro" id="IPR003663">
    <property type="entry name" value="Sugar/inositol_transpt"/>
</dbReference>
<dbReference type="InterPro" id="IPR020846">
    <property type="entry name" value="MFS_dom"/>
</dbReference>
<feature type="transmembrane region" description="Helical" evidence="9">
    <location>
        <begin position="162"/>
        <end position="184"/>
    </location>
</feature>
<dbReference type="InterPro" id="IPR036259">
    <property type="entry name" value="MFS_trans_sf"/>
</dbReference>
<feature type="transmembrane region" description="Helical" evidence="9">
    <location>
        <begin position="282"/>
        <end position="306"/>
    </location>
</feature>
<dbReference type="AlphaFoldDB" id="A0A420IPL0"/>
<evidence type="ECO:0000256" key="5">
    <source>
        <dbReference type="ARBA" id="ARBA00022989"/>
    </source>
</evidence>
<dbReference type="PANTHER" id="PTHR48020">
    <property type="entry name" value="PROTON MYO-INOSITOL COTRANSPORTER"/>
    <property type="match status" value="1"/>
</dbReference>
<dbReference type="Proteomes" id="UP000285405">
    <property type="component" value="Unassembled WGS sequence"/>
</dbReference>
<dbReference type="InterPro" id="IPR005829">
    <property type="entry name" value="Sugar_transporter_CS"/>
</dbReference>
<feature type="transmembrane region" description="Helical" evidence="9">
    <location>
        <begin position="104"/>
        <end position="125"/>
    </location>
</feature>
<dbReference type="GO" id="GO:0005366">
    <property type="term" value="F:myo-inositol:proton symporter activity"/>
    <property type="evidence" value="ECO:0007669"/>
    <property type="project" value="TreeGrafter"/>
</dbReference>
<dbReference type="PROSITE" id="PS50850">
    <property type="entry name" value="MFS"/>
    <property type="match status" value="1"/>
</dbReference>
<dbReference type="Gene3D" id="1.20.1250.20">
    <property type="entry name" value="MFS general substrate transporter like domains"/>
    <property type="match status" value="1"/>
</dbReference>
<feature type="transmembrane region" description="Helical" evidence="9">
    <location>
        <begin position="456"/>
        <end position="474"/>
    </location>
</feature>
<sequence>MLEITEPNKMKSEVEILDELDTIEETKLSSFIWLVCSAASLGGFLFGYDTGIISAVLIYLSTHLGHALSNHEKELITSITSVGAIFGTIAAGLTADKFGRKGSIYMGCILFIVGALLQGTAFGIAQMAMGRLIIGFGIGSAAMVIPLYLAEVSPARVRGKIIGINTVSITAGQLISYGVGAAFGSVSYGWRWMVGLSALPAILLACLLPFCPESPRQLVFHKKPEEAGKGLQKIFPNATSQQIEQKVRLITVHTEMAAKIQDGKSKWWMFKQLFKDPANLRATTAACGVMALSQFCGFNNLMYYSATLFAVIGFRNPVAIGSMIAAVNLIFTIFYICVVDHLGRRRVLLCTIWGMSFFLGLAAAAFYYTPINADLSISVDAEVGWSAYLVLVSILGLVVFYAAGVGPLAWVSAEFFPMEVRSLGIMVLTLANWAPNALVTSIFLTQMQKMTPTGTFAFYALFCFFGWIAVYFCYPEVKGMKLESIREIFSDGFGIKKARDFQSELKRQRKNEMNAV</sequence>
<evidence type="ECO:0000256" key="6">
    <source>
        <dbReference type="ARBA" id="ARBA00023136"/>
    </source>
</evidence>
<feature type="transmembrane region" description="Helical" evidence="9">
    <location>
        <begin position="423"/>
        <end position="444"/>
    </location>
</feature>
<evidence type="ECO:0000256" key="1">
    <source>
        <dbReference type="ARBA" id="ARBA00004141"/>
    </source>
</evidence>
<comment type="catalytic activity">
    <reaction evidence="7">
        <text>myo-inositol(out) + H(+)(out) = myo-inositol(in) + H(+)(in)</text>
        <dbReference type="Rhea" id="RHEA:60364"/>
        <dbReference type="ChEBI" id="CHEBI:15378"/>
        <dbReference type="ChEBI" id="CHEBI:17268"/>
    </reaction>
</comment>
<dbReference type="GO" id="GO:1904679">
    <property type="term" value="P:myo-inositol import across plasma membrane"/>
    <property type="evidence" value="ECO:0007669"/>
    <property type="project" value="TreeGrafter"/>
</dbReference>
<keyword evidence="3 8" id="KW-0813">Transport</keyword>
<evidence type="ECO:0000256" key="3">
    <source>
        <dbReference type="ARBA" id="ARBA00022448"/>
    </source>
</evidence>
<dbReference type="PRINTS" id="PR00171">
    <property type="entry name" value="SUGRTRNSPORT"/>
</dbReference>
<name>A0A420IPL0_9PEZI</name>
<comment type="caution">
    <text evidence="11">The sequence shown here is derived from an EMBL/GenBank/DDBJ whole genome shotgun (WGS) entry which is preliminary data.</text>
</comment>
<evidence type="ECO:0000259" key="10">
    <source>
        <dbReference type="PROSITE" id="PS50850"/>
    </source>
</evidence>
<evidence type="ECO:0000256" key="8">
    <source>
        <dbReference type="RuleBase" id="RU003346"/>
    </source>
</evidence>
<keyword evidence="5 9" id="KW-1133">Transmembrane helix</keyword>
<evidence type="ECO:0000256" key="7">
    <source>
        <dbReference type="ARBA" id="ARBA00049119"/>
    </source>
</evidence>
<dbReference type="GO" id="GO:0016020">
    <property type="term" value="C:membrane"/>
    <property type="evidence" value="ECO:0007669"/>
    <property type="project" value="UniProtKB-SubCell"/>
</dbReference>
<dbReference type="EMBL" id="MCBR01007159">
    <property type="protein sequence ID" value="RKF76474.1"/>
    <property type="molecule type" value="Genomic_DNA"/>
</dbReference>
<dbReference type="InterPro" id="IPR005828">
    <property type="entry name" value="MFS_sugar_transport-like"/>
</dbReference>
<dbReference type="SUPFAM" id="SSF103473">
    <property type="entry name" value="MFS general substrate transporter"/>
    <property type="match status" value="1"/>
</dbReference>
<dbReference type="PANTHER" id="PTHR48020:SF22">
    <property type="entry name" value="MAJOR FACILITATOR SUPERFAMILY (MFS) PROFILE DOMAIN-CONTAINING PROTEIN-RELATED"/>
    <property type="match status" value="1"/>
</dbReference>
<dbReference type="FunFam" id="1.20.1250.20:FF:000073">
    <property type="entry name" value="MFS myo-inositol transporter, putative"/>
    <property type="match status" value="1"/>
</dbReference>
<accession>A0A420IPL0</accession>
<feature type="transmembrane region" description="Helical" evidence="9">
    <location>
        <begin position="131"/>
        <end position="150"/>
    </location>
</feature>
<evidence type="ECO:0000256" key="4">
    <source>
        <dbReference type="ARBA" id="ARBA00022692"/>
    </source>
</evidence>
<evidence type="ECO:0000256" key="2">
    <source>
        <dbReference type="ARBA" id="ARBA00010992"/>
    </source>
</evidence>
<dbReference type="NCBIfam" id="TIGR00879">
    <property type="entry name" value="SP"/>
    <property type="match status" value="1"/>
</dbReference>
<dbReference type="InterPro" id="IPR050814">
    <property type="entry name" value="Myo-inositol_Transporter"/>
</dbReference>
<feature type="transmembrane region" description="Helical" evidence="9">
    <location>
        <begin position="388"/>
        <end position="411"/>
    </location>
</feature>
<feature type="transmembrane region" description="Helical" evidence="9">
    <location>
        <begin position="318"/>
        <end position="338"/>
    </location>
</feature>
<protein>
    <submittedName>
        <fullName evidence="11">Myo-inositol transporter 1</fullName>
    </submittedName>
</protein>
<reference evidence="11 12" key="1">
    <citation type="journal article" date="2018" name="BMC Genomics">
        <title>Comparative genome analyses reveal sequence features reflecting distinct modes of host-adaptation between dicot and monocot powdery mildew.</title>
        <authorList>
            <person name="Wu Y."/>
            <person name="Ma X."/>
            <person name="Pan Z."/>
            <person name="Kale S.D."/>
            <person name="Song Y."/>
            <person name="King H."/>
            <person name="Zhang Q."/>
            <person name="Presley C."/>
            <person name="Deng X."/>
            <person name="Wei C.I."/>
            <person name="Xiao S."/>
        </authorList>
    </citation>
    <scope>NUCLEOTIDE SEQUENCE [LARGE SCALE GENOMIC DNA]</scope>
    <source>
        <strain evidence="11">UCSC1</strain>
    </source>
</reference>
<dbReference type="OrthoDB" id="6339427at2759"/>
<dbReference type="PROSITE" id="PS00216">
    <property type="entry name" value="SUGAR_TRANSPORT_1"/>
    <property type="match status" value="1"/>
</dbReference>
<keyword evidence="6 9" id="KW-0472">Membrane</keyword>
<evidence type="ECO:0000313" key="11">
    <source>
        <dbReference type="EMBL" id="RKF76474.1"/>
    </source>
</evidence>
<keyword evidence="4 9" id="KW-0812">Transmembrane</keyword>
<feature type="transmembrane region" description="Helical" evidence="9">
    <location>
        <begin position="190"/>
        <end position="211"/>
    </location>
</feature>